<sequence length="83" mass="10096">MKISKFTISKIYEKLLNEGLLIVPKDQTIIKKYYKSLNNIHIMKIMKSLKVRKFVNEIYCFQNYYWSLTSRGVFYLKNFFVIK</sequence>
<evidence type="ECO:0000313" key="7">
    <source>
        <dbReference type="EMBL" id="BAS01795.1"/>
    </source>
</evidence>
<name>A0A0H5BKK1_9EUKA</name>
<keyword evidence="7" id="KW-0542">Nucleomorph</keyword>
<evidence type="ECO:0000256" key="4">
    <source>
        <dbReference type="ARBA" id="ARBA00022980"/>
    </source>
</evidence>
<dbReference type="InterPro" id="IPR005326">
    <property type="entry name" value="Plectin_eS10_N"/>
</dbReference>
<gene>
    <name evidence="7" type="primary">rps10</name>
</gene>
<organism evidence="7">
    <name type="scientific">Amorphochlora amoebiformis</name>
    <dbReference type="NCBI Taxonomy" id="1561963"/>
    <lineage>
        <taxon>Eukaryota</taxon>
        <taxon>Sar</taxon>
        <taxon>Rhizaria</taxon>
        <taxon>Cercozoa</taxon>
        <taxon>Chlorarachniophyceae</taxon>
        <taxon>Amorphochlora</taxon>
    </lineage>
</organism>
<dbReference type="GO" id="GO:0003735">
    <property type="term" value="F:structural constituent of ribosome"/>
    <property type="evidence" value="ECO:0007669"/>
    <property type="project" value="TreeGrafter"/>
</dbReference>
<evidence type="ECO:0000259" key="6">
    <source>
        <dbReference type="Pfam" id="PF03501"/>
    </source>
</evidence>
<proteinExistence type="inferred from homology"/>
<dbReference type="Gene3D" id="1.10.10.10">
    <property type="entry name" value="Winged helix-like DNA-binding domain superfamily/Winged helix DNA-binding domain"/>
    <property type="match status" value="1"/>
</dbReference>
<geneLocation type="nucleomorph" evidence="7"/>
<accession>A0A0H5BKK1</accession>
<dbReference type="PANTHER" id="PTHR12146:SF0">
    <property type="entry name" value="RIBOSOMAL PROTEIN S10"/>
    <property type="match status" value="1"/>
</dbReference>
<keyword evidence="3" id="KW-0963">Cytoplasm</keyword>
<evidence type="ECO:0000256" key="5">
    <source>
        <dbReference type="ARBA" id="ARBA00023274"/>
    </source>
</evidence>
<protein>
    <submittedName>
        <fullName evidence="7">Ribosomal protein S10</fullName>
    </submittedName>
</protein>
<dbReference type="Pfam" id="PF03501">
    <property type="entry name" value="S10_plectin"/>
    <property type="match status" value="1"/>
</dbReference>
<comment type="subcellular location">
    <subcellularLocation>
        <location evidence="1">Cytoplasm</location>
    </subcellularLocation>
</comment>
<comment type="similarity">
    <text evidence="2">Belongs to the eukaryotic ribosomal protein eS10 family.</text>
</comment>
<dbReference type="AlphaFoldDB" id="A0A0H5BKK1"/>
<keyword evidence="5" id="KW-0687">Ribonucleoprotein</keyword>
<evidence type="ECO:0000256" key="2">
    <source>
        <dbReference type="ARBA" id="ARBA00007278"/>
    </source>
</evidence>
<evidence type="ECO:0000256" key="3">
    <source>
        <dbReference type="ARBA" id="ARBA00022490"/>
    </source>
</evidence>
<dbReference type="EMBL" id="AB996602">
    <property type="protein sequence ID" value="BAS01795.1"/>
    <property type="molecule type" value="Genomic_DNA"/>
</dbReference>
<dbReference type="InterPro" id="IPR036388">
    <property type="entry name" value="WH-like_DNA-bd_sf"/>
</dbReference>
<keyword evidence="4 7" id="KW-0689">Ribosomal protein</keyword>
<dbReference type="GO" id="GO:0003723">
    <property type="term" value="F:RNA binding"/>
    <property type="evidence" value="ECO:0007669"/>
    <property type="project" value="TreeGrafter"/>
</dbReference>
<dbReference type="PANTHER" id="PTHR12146">
    <property type="entry name" value="40S RIBOSOMAL PROTEIN S10"/>
    <property type="match status" value="1"/>
</dbReference>
<dbReference type="InterPro" id="IPR037447">
    <property type="entry name" value="Ribosomal_eS10"/>
</dbReference>
<reference evidence="7" key="1">
    <citation type="journal article" date="2015" name="Genome Biol. Evol.">
        <title>Nucleomorph Genome Sequences of Two Chlorarachniophytes, Amorphochlora amoebiformis and Lotharella vacuolata.</title>
        <authorList>
            <person name="Suzuki S."/>
            <person name="Shirato S."/>
            <person name="Hirakawa Y."/>
            <person name="Ishida K."/>
        </authorList>
    </citation>
    <scope>NUCLEOTIDE SEQUENCE</scope>
    <source>
        <strain evidence="7">CCMP2058</strain>
    </source>
</reference>
<dbReference type="GO" id="GO:0022627">
    <property type="term" value="C:cytosolic small ribosomal subunit"/>
    <property type="evidence" value="ECO:0007669"/>
    <property type="project" value="TreeGrafter"/>
</dbReference>
<evidence type="ECO:0000256" key="1">
    <source>
        <dbReference type="ARBA" id="ARBA00004496"/>
    </source>
</evidence>
<feature type="domain" description="Plectin/eS10 N-terminal" evidence="6">
    <location>
        <begin position="3"/>
        <end position="81"/>
    </location>
</feature>